<organism evidence="2 3">
    <name type="scientific">Medicago truncatula</name>
    <name type="common">Barrel medic</name>
    <name type="synonym">Medicago tribuloides</name>
    <dbReference type="NCBI Taxonomy" id="3880"/>
    <lineage>
        <taxon>Eukaryota</taxon>
        <taxon>Viridiplantae</taxon>
        <taxon>Streptophyta</taxon>
        <taxon>Embryophyta</taxon>
        <taxon>Tracheophyta</taxon>
        <taxon>Spermatophyta</taxon>
        <taxon>Magnoliopsida</taxon>
        <taxon>eudicotyledons</taxon>
        <taxon>Gunneridae</taxon>
        <taxon>Pentapetalae</taxon>
        <taxon>rosids</taxon>
        <taxon>fabids</taxon>
        <taxon>Fabales</taxon>
        <taxon>Fabaceae</taxon>
        <taxon>Papilionoideae</taxon>
        <taxon>50 kb inversion clade</taxon>
        <taxon>NPAAA clade</taxon>
        <taxon>Hologalegina</taxon>
        <taxon>IRL clade</taxon>
        <taxon>Trifolieae</taxon>
        <taxon>Medicago</taxon>
    </lineage>
</organism>
<dbReference type="Proteomes" id="UP000265566">
    <property type="component" value="Chromosome 1"/>
</dbReference>
<dbReference type="Gramene" id="rna5508">
    <property type="protein sequence ID" value="RHN81461.1"/>
    <property type="gene ID" value="gene5508"/>
</dbReference>
<feature type="compositionally biased region" description="Polar residues" evidence="1">
    <location>
        <begin position="9"/>
        <end position="24"/>
    </location>
</feature>
<reference evidence="3" key="1">
    <citation type="journal article" date="2018" name="Nat. Plants">
        <title>Whole-genome landscape of Medicago truncatula symbiotic genes.</title>
        <authorList>
            <person name="Pecrix Y."/>
            <person name="Staton S.E."/>
            <person name="Sallet E."/>
            <person name="Lelandais-Briere C."/>
            <person name="Moreau S."/>
            <person name="Carrere S."/>
            <person name="Blein T."/>
            <person name="Jardinaud M.F."/>
            <person name="Latrasse D."/>
            <person name="Zouine M."/>
            <person name="Zahm M."/>
            <person name="Kreplak J."/>
            <person name="Mayjonade B."/>
            <person name="Satge C."/>
            <person name="Perez M."/>
            <person name="Cauet S."/>
            <person name="Marande W."/>
            <person name="Chantry-Darmon C."/>
            <person name="Lopez-Roques C."/>
            <person name="Bouchez O."/>
            <person name="Berard A."/>
            <person name="Debelle F."/>
            <person name="Munos S."/>
            <person name="Bendahmane A."/>
            <person name="Berges H."/>
            <person name="Niebel A."/>
            <person name="Buitink J."/>
            <person name="Frugier F."/>
            <person name="Benhamed M."/>
            <person name="Crespi M."/>
            <person name="Gouzy J."/>
            <person name="Gamas P."/>
        </authorList>
    </citation>
    <scope>NUCLEOTIDE SEQUENCE [LARGE SCALE GENOMIC DNA]</scope>
    <source>
        <strain evidence="3">cv. Jemalong A17</strain>
    </source>
</reference>
<evidence type="ECO:0000313" key="2">
    <source>
        <dbReference type="EMBL" id="RHN81461.1"/>
    </source>
</evidence>
<dbReference type="AlphaFoldDB" id="A0A396JXB4"/>
<proteinExistence type="predicted"/>
<accession>A0A396JXB4</accession>
<feature type="compositionally biased region" description="Basic residues" evidence="1">
    <location>
        <begin position="55"/>
        <end position="70"/>
    </location>
</feature>
<feature type="compositionally biased region" description="Low complexity" evidence="1">
    <location>
        <begin position="25"/>
        <end position="34"/>
    </location>
</feature>
<gene>
    <name evidence="2" type="ORF">MtrunA17_Chr1g0199351</name>
</gene>
<protein>
    <submittedName>
        <fullName evidence="2">Uncharacterized protein</fullName>
    </submittedName>
</protein>
<evidence type="ECO:0000313" key="3">
    <source>
        <dbReference type="Proteomes" id="UP000265566"/>
    </source>
</evidence>
<comment type="caution">
    <text evidence="2">The sequence shown here is derived from an EMBL/GenBank/DDBJ whole genome shotgun (WGS) entry which is preliminary data.</text>
</comment>
<feature type="region of interest" description="Disordered" evidence="1">
    <location>
        <begin position="55"/>
        <end position="76"/>
    </location>
</feature>
<evidence type="ECO:0000256" key="1">
    <source>
        <dbReference type="SAM" id="MobiDB-lite"/>
    </source>
</evidence>
<dbReference type="EMBL" id="PSQE01000001">
    <property type="protein sequence ID" value="RHN81461.1"/>
    <property type="molecule type" value="Genomic_DNA"/>
</dbReference>
<sequence length="76" mass="8429">MTAPKYKQKNPSLSHVHTIPTKNQTSSPETSSSPSIIVAVDQENQINNLISATHNPHHQCSSHHCPRHRNPPPSCF</sequence>
<name>A0A396JXB4_MEDTR</name>
<feature type="region of interest" description="Disordered" evidence="1">
    <location>
        <begin position="1"/>
        <end position="34"/>
    </location>
</feature>